<dbReference type="EMBL" id="DYZL01000161">
    <property type="protein sequence ID" value="HJH43629.1"/>
    <property type="molecule type" value="Genomic_DNA"/>
</dbReference>
<dbReference type="GO" id="GO:0005524">
    <property type="term" value="F:ATP binding"/>
    <property type="evidence" value="ECO:0007669"/>
    <property type="project" value="UniProtKB-KW"/>
</dbReference>
<dbReference type="InterPro" id="IPR027417">
    <property type="entry name" value="P-loop_NTPase"/>
</dbReference>
<dbReference type="AlphaFoldDB" id="A0A9D2VKZ5"/>
<dbReference type="Pfam" id="PF00005">
    <property type="entry name" value="ABC_tran"/>
    <property type="match status" value="1"/>
</dbReference>
<evidence type="ECO:0000256" key="4">
    <source>
        <dbReference type="ARBA" id="ARBA00022840"/>
    </source>
</evidence>
<feature type="domain" description="ABC transporter" evidence="5">
    <location>
        <begin position="45"/>
        <end position="253"/>
    </location>
</feature>
<dbReference type="PANTHER" id="PTHR43335">
    <property type="entry name" value="ABC TRANSPORTER, ATP-BINDING PROTEIN"/>
    <property type="match status" value="1"/>
</dbReference>
<keyword evidence="3" id="KW-0547">Nucleotide-binding</keyword>
<evidence type="ECO:0000256" key="3">
    <source>
        <dbReference type="ARBA" id="ARBA00022741"/>
    </source>
</evidence>
<dbReference type="PROSITE" id="PS50893">
    <property type="entry name" value="ABC_TRANSPORTER_2"/>
    <property type="match status" value="1"/>
</dbReference>
<accession>A0A9D2VKZ5</accession>
<comment type="similarity">
    <text evidence="1">Belongs to the ABC transporter superfamily.</text>
</comment>
<reference evidence="6" key="2">
    <citation type="submission" date="2021-09" db="EMBL/GenBank/DDBJ databases">
        <authorList>
            <person name="Gilroy R."/>
        </authorList>
    </citation>
    <scope>NUCLEOTIDE SEQUENCE</scope>
    <source>
        <strain evidence="6">USAMLcec12-2067</strain>
    </source>
</reference>
<dbReference type="SMART" id="SM00382">
    <property type="entry name" value="AAA"/>
    <property type="match status" value="1"/>
</dbReference>
<keyword evidence="2" id="KW-0813">Transport</keyword>
<dbReference type="InterPro" id="IPR003439">
    <property type="entry name" value="ABC_transporter-like_ATP-bd"/>
</dbReference>
<dbReference type="SUPFAM" id="SSF52540">
    <property type="entry name" value="P-loop containing nucleoside triphosphate hydrolases"/>
    <property type="match status" value="1"/>
</dbReference>
<dbReference type="GO" id="GO:0016887">
    <property type="term" value="F:ATP hydrolysis activity"/>
    <property type="evidence" value="ECO:0007669"/>
    <property type="project" value="InterPro"/>
</dbReference>
<evidence type="ECO:0000256" key="2">
    <source>
        <dbReference type="ARBA" id="ARBA00022448"/>
    </source>
</evidence>
<reference evidence="6" key="1">
    <citation type="journal article" date="2021" name="PeerJ">
        <title>Extensive microbial diversity within the chicken gut microbiome revealed by metagenomics and culture.</title>
        <authorList>
            <person name="Gilroy R."/>
            <person name="Ravi A."/>
            <person name="Getino M."/>
            <person name="Pursley I."/>
            <person name="Horton D.L."/>
            <person name="Alikhan N.F."/>
            <person name="Baker D."/>
            <person name="Gharbi K."/>
            <person name="Hall N."/>
            <person name="Watson M."/>
            <person name="Adriaenssens E.M."/>
            <person name="Foster-Nyarko E."/>
            <person name="Jarju S."/>
            <person name="Secka A."/>
            <person name="Antonio M."/>
            <person name="Oren A."/>
            <person name="Chaudhuri R.R."/>
            <person name="La Ragione R."/>
            <person name="Hildebrand F."/>
            <person name="Pallen M.J."/>
        </authorList>
    </citation>
    <scope>NUCLEOTIDE SEQUENCE</scope>
    <source>
        <strain evidence="6">USAMLcec12-2067</strain>
    </source>
</reference>
<proteinExistence type="inferred from homology"/>
<evidence type="ECO:0000313" key="7">
    <source>
        <dbReference type="Proteomes" id="UP000789325"/>
    </source>
</evidence>
<evidence type="ECO:0000259" key="5">
    <source>
        <dbReference type="PROSITE" id="PS50893"/>
    </source>
</evidence>
<sequence length="253" mass="26538">MMNMQEAFPSVAALAPGKAIAPADAEAVVGAPTGTAVLAAGEPYFRARGLGLKTYAGYAYRAVDVDARAGELFAVRGRNGSGKTALLLTLAGRMKPTEGTLSAGGLELPRQRAKVARHVGLGLFKGLNDLQDSLTVAYAASAEFELHGRRPRRDAVLSYLREWGLDDAANVRVKDLTSQKLATLGIALAFSGEPDAVVVDDVEDQLTMAQSASLVKLLREAARLRGAAVVVGVVERDLAAMADACVYLAKEGE</sequence>
<dbReference type="InterPro" id="IPR003593">
    <property type="entry name" value="AAA+_ATPase"/>
</dbReference>
<dbReference type="Gene3D" id="3.40.50.300">
    <property type="entry name" value="P-loop containing nucleotide triphosphate hydrolases"/>
    <property type="match status" value="1"/>
</dbReference>
<protein>
    <submittedName>
        <fullName evidence="6">ATP-binding cassette domain-containing protein</fullName>
    </submittedName>
</protein>
<keyword evidence="4 6" id="KW-0067">ATP-binding</keyword>
<evidence type="ECO:0000313" key="6">
    <source>
        <dbReference type="EMBL" id="HJH43629.1"/>
    </source>
</evidence>
<dbReference type="Proteomes" id="UP000789325">
    <property type="component" value="Unassembled WGS sequence"/>
</dbReference>
<dbReference type="RefSeq" id="WP_224759208.1">
    <property type="nucleotide sequence ID" value="NZ_PPEL01000104.1"/>
</dbReference>
<comment type="caution">
    <text evidence="6">The sequence shown here is derived from an EMBL/GenBank/DDBJ whole genome shotgun (WGS) entry which is preliminary data.</text>
</comment>
<name>A0A9D2VKZ5_9ACTN</name>
<gene>
    <name evidence="6" type="ORF">K8V16_07510</name>
</gene>
<evidence type="ECO:0000256" key="1">
    <source>
        <dbReference type="ARBA" id="ARBA00005417"/>
    </source>
</evidence>
<organism evidence="6 7">
    <name type="scientific">Rubneribacter badeniensis</name>
    <dbReference type="NCBI Taxonomy" id="2070688"/>
    <lineage>
        <taxon>Bacteria</taxon>
        <taxon>Bacillati</taxon>
        <taxon>Actinomycetota</taxon>
        <taxon>Coriobacteriia</taxon>
        <taxon>Eggerthellales</taxon>
        <taxon>Eggerthellaceae</taxon>
        <taxon>Rubneribacter</taxon>
    </lineage>
</organism>